<accession>A0ABQ4BXD1</accession>
<dbReference type="Gene3D" id="1.10.10.10">
    <property type="entry name" value="Winged helix-like DNA-binding domain superfamily/Winged helix DNA-binding domain"/>
    <property type="match status" value="1"/>
</dbReference>
<dbReference type="Gene3D" id="1.25.40.10">
    <property type="entry name" value="Tetratricopeptide repeat domain"/>
    <property type="match status" value="1"/>
</dbReference>
<protein>
    <recommendedName>
        <fullName evidence="8">DNA-binding SARP family transcriptional activator</fullName>
    </recommendedName>
</protein>
<dbReference type="InterPro" id="IPR051677">
    <property type="entry name" value="AfsR-DnrI-RedD_regulator"/>
</dbReference>
<keyword evidence="2" id="KW-0804">Transcription</keyword>
<keyword evidence="7" id="KW-1185">Reference proteome</keyword>
<dbReference type="SUPFAM" id="SSF52540">
    <property type="entry name" value="P-loop containing nucleoside triphosphate hydrolases"/>
    <property type="match status" value="1"/>
</dbReference>
<dbReference type="Pfam" id="PF03704">
    <property type="entry name" value="BTAD"/>
    <property type="match status" value="1"/>
</dbReference>
<dbReference type="SMART" id="SM00382">
    <property type="entry name" value="AAA"/>
    <property type="match status" value="1"/>
</dbReference>
<dbReference type="PRINTS" id="PR00364">
    <property type="entry name" value="DISEASERSIST"/>
</dbReference>
<reference evidence="6 7" key="1">
    <citation type="submission" date="2021-01" db="EMBL/GenBank/DDBJ databases">
        <title>Whole genome shotgun sequence of Asanoa iriomotensis NBRC 100142.</title>
        <authorList>
            <person name="Komaki H."/>
            <person name="Tamura T."/>
        </authorList>
    </citation>
    <scope>NUCLEOTIDE SEQUENCE [LARGE SCALE GENOMIC DNA]</scope>
    <source>
        <strain evidence="6 7">NBRC 100142</strain>
    </source>
</reference>
<proteinExistence type="predicted"/>
<evidence type="ECO:0000313" key="7">
    <source>
        <dbReference type="Proteomes" id="UP000624325"/>
    </source>
</evidence>
<dbReference type="InterPro" id="IPR003593">
    <property type="entry name" value="AAA+_ATPase"/>
</dbReference>
<dbReference type="InterPro" id="IPR005158">
    <property type="entry name" value="BTAD"/>
</dbReference>
<dbReference type="EMBL" id="BONC01000006">
    <property type="protein sequence ID" value="GIF55187.1"/>
    <property type="molecule type" value="Genomic_DNA"/>
</dbReference>
<dbReference type="SMART" id="SM01043">
    <property type="entry name" value="BTAD"/>
    <property type="match status" value="1"/>
</dbReference>
<dbReference type="InterPro" id="IPR016032">
    <property type="entry name" value="Sig_transdc_resp-reg_C-effctor"/>
</dbReference>
<evidence type="ECO:0000256" key="3">
    <source>
        <dbReference type="SAM" id="MobiDB-lite"/>
    </source>
</evidence>
<feature type="region of interest" description="Disordered" evidence="3">
    <location>
        <begin position="575"/>
        <end position="595"/>
    </location>
</feature>
<keyword evidence="1" id="KW-0805">Transcription regulation</keyword>
<dbReference type="Gene3D" id="3.40.50.300">
    <property type="entry name" value="P-loop containing nucleotide triphosphate hydrolases"/>
    <property type="match status" value="1"/>
</dbReference>
<dbReference type="PANTHER" id="PTHR35807:SF1">
    <property type="entry name" value="TRANSCRIPTIONAL REGULATOR REDD"/>
    <property type="match status" value="1"/>
</dbReference>
<evidence type="ECO:0000259" key="5">
    <source>
        <dbReference type="SMART" id="SM01043"/>
    </source>
</evidence>
<organism evidence="6 7">
    <name type="scientific">Asanoa iriomotensis</name>
    <dbReference type="NCBI Taxonomy" id="234613"/>
    <lineage>
        <taxon>Bacteria</taxon>
        <taxon>Bacillati</taxon>
        <taxon>Actinomycetota</taxon>
        <taxon>Actinomycetes</taxon>
        <taxon>Micromonosporales</taxon>
        <taxon>Micromonosporaceae</taxon>
        <taxon>Asanoa</taxon>
    </lineage>
</organism>
<dbReference type="SUPFAM" id="SSF46894">
    <property type="entry name" value="C-terminal effector domain of the bipartite response regulators"/>
    <property type="match status" value="1"/>
</dbReference>
<evidence type="ECO:0000256" key="1">
    <source>
        <dbReference type="ARBA" id="ARBA00023015"/>
    </source>
</evidence>
<sequence>MVDDSRAALGSAKRRAVLAGLALDANRPVSLRRLAEMAWAGPPPPSAVPNLRTHVAALRQFMGDRVVAHPGGYELRLGADELDTTEFLRLVGVGRAAVAAGDNHAAVSPLTAALALWRGAAGDGLPRGTTLDAHWTGLDELRVHVVEDLTEARLAEGEDEDLVGGLRRHLAANPLRERAWGQLMRALYRGGHAPAALATYREARDVLTEQLGIEPGAELARLHQAMLARAPELARGAPAGRRAGAVRSRRAVPRELPANPTTFVGRADELDRVVDAARTAHPAAVVVTGGPGAGKTALAVRAAHLLEADFPDGQIYIDAGYREEKPDGLIARALRALGVPADDVPARFDEKAGAFRSLVADRRLLTVVDGVTEAAQVRQLLPATAGPALIVVSQRGLGSLEGARRVVLGPLSTAEAGALVTAAGRIGVDPSVPHELARACGGSPLALRIAAARLAERPALSIGAVVAILGDQRQRLDWLVYEDLSVRDRLATAYATLRHDHQAARAFAVLGESERPTPTPAHRLAARLSMPTMHAVRALDTLVDGHLAVLCGPSAYVLPDLVHDYARELSALGPSSRQPRLVSTAPTPTRRERVA</sequence>
<dbReference type="RefSeq" id="WP_203700947.1">
    <property type="nucleotide sequence ID" value="NZ_BAAALU010000012.1"/>
</dbReference>
<gene>
    <name evidence="6" type="ORF">Air01nite_12820</name>
</gene>
<feature type="domain" description="Bacterial transcriptional activator" evidence="5">
    <location>
        <begin position="82"/>
        <end position="227"/>
    </location>
</feature>
<evidence type="ECO:0000259" key="4">
    <source>
        <dbReference type="SMART" id="SM00382"/>
    </source>
</evidence>
<dbReference type="InterPro" id="IPR027417">
    <property type="entry name" value="P-loop_NTPase"/>
</dbReference>
<dbReference type="InterPro" id="IPR036388">
    <property type="entry name" value="WH-like_DNA-bd_sf"/>
</dbReference>
<name>A0ABQ4BXD1_9ACTN</name>
<comment type="caution">
    <text evidence="6">The sequence shown here is derived from an EMBL/GenBank/DDBJ whole genome shotgun (WGS) entry which is preliminary data.</text>
</comment>
<evidence type="ECO:0008006" key="8">
    <source>
        <dbReference type="Google" id="ProtNLM"/>
    </source>
</evidence>
<dbReference type="Proteomes" id="UP000624325">
    <property type="component" value="Unassembled WGS sequence"/>
</dbReference>
<dbReference type="SUPFAM" id="SSF48452">
    <property type="entry name" value="TPR-like"/>
    <property type="match status" value="1"/>
</dbReference>
<dbReference type="PANTHER" id="PTHR35807">
    <property type="entry name" value="TRANSCRIPTIONAL REGULATOR REDD-RELATED"/>
    <property type="match status" value="1"/>
</dbReference>
<dbReference type="CDD" id="cd15831">
    <property type="entry name" value="BTAD"/>
    <property type="match status" value="1"/>
</dbReference>
<evidence type="ECO:0000313" key="6">
    <source>
        <dbReference type="EMBL" id="GIF55187.1"/>
    </source>
</evidence>
<dbReference type="InterPro" id="IPR011990">
    <property type="entry name" value="TPR-like_helical_dom_sf"/>
</dbReference>
<evidence type="ECO:0000256" key="2">
    <source>
        <dbReference type="ARBA" id="ARBA00023163"/>
    </source>
</evidence>
<feature type="domain" description="AAA+ ATPase" evidence="4">
    <location>
        <begin position="281"/>
        <end position="427"/>
    </location>
</feature>